<evidence type="ECO:0000313" key="2">
    <source>
        <dbReference type="EMBL" id="GMN59400.1"/>
    </source>
</evidence>
<comment type="caution">
    <text evidence="2">The sequence shown here is derived from an EMBL/GenBank/DDBJ whole genome shotgun (WGS) entry which is preliminary data.</text>
</comment>
<evidence type="ECO:0000313" key="3">
    <source>
        <dbReference type="Proteomes" id="UP001187192"/>
    </source>
</evidence>
<dbReference type="Proteomes" id="UP001187192">
    <property type="component" value="Unassembled WGS sequence"/>
</dbReference>
<feature type="region of interest" description="Disordered" evidence="1">
    <location>
        <begin position="1"/>
        <end position="22"/>
    </location>
</feature>
<name>A0AA88DQ26_FICCA</name>
<dbReference type="EMBL" id="BTGU01000087">
    <property type="protein sequence ID" value="GMN59400.1"/>
    <property type="molecule type" value="Genomic_DNA"/>
</dbReference>
<protein>
    <submittedName>
        <fullName evidence="2">Uncharacterized protein</fullName>
    </submittedName>
</protein>
<sequence length="57" mass="6480">MLAHLNLPKAGHHKEKPPHASSLGEQASLAWLTWQIGTRRAGHHTRILSKYYALRDQ</sequence>
<organism evidence="2 3">
    <name type="scientific">Ficus carica</name>
    <name type="common">Common fig</name>
    <dbReference type="NCBI Taxonomy" id="3494"/>
    <lineage>
        <taxon>Eukaryota</taxon>
        <taxon>Viridiplantae</taxon>
        <taxon>Streptophyta</taxon>
        <taxon>Embryophyta</taxon>
        <taxon>Tracheophyta</taxon>
        <taxon>Spermatophyta</taxon>
        <taxon>Magnoliopsida</taxon>
        <taxon>eudicotyledons</taxon>
        <taxon>Gunneridae</taxon>
        <taxon>Pentapetalae</taxon>
        <taxon>rosids</taxon>
        <taxon>fabids</taxon>
        <taxon>Rosales</taxon>
        <taxon>Moraceae</taxon>
        <taxon>Ficeae</taxon>
        <taxon>Ficus</taxon>
    </lineage>
</organism>
<proteinExistence type="predicted"/>
<dbReference type="AlphaFoldDB" id="A0AA88DQ26"/>
<accession>A0AA88DQ26</accession>
<keyword evidence="3" id="KW-1185">Reference proteome</keyword>
<gene>
    <name evidence="2" type="ORF">TIFTF001_028496</name>
</gene>
<reference evidence="2" key="1">
    <citation type="submission" date="2023-07" db="EMBL/GenBank/DDBJ databases">
        <title>draft genome sequence of fig (Ficus carica).</title>
        <authorList>
            <person name="Takahashi T."/>
            <person name="Nishimura K."/>
        </authorList>
    </citation>
    <scope>NUCLEOTIDE SEQUENCE</scope>
</reference>
<evidence type="ECO:0000256" key="1">
    <source>
        <dbReference type="SAM" id="MobiDB-lite"/>
    </source>
</evidence>